<feature type="region of interest" description="Disordered" evidence="1">
    <location>
        <begin position="106"/>
        <end position="161"/>
    </location>
</feature>
<dbReference type="PANTHER" id="PTHR11728:SF1">
    <property type="entry name" value="GLYCEROL-3-PHOSPHATE DEHYDROGENASE [NAD(+)] 2, CHLOROPLASTIC"/>
    <property type="match status" value="1"/>
</dbReference>
<proteinExistence type="predicted"/>
<feature type="compositionally biased region" description="Low complexity" evidence="1">
    <location>
        <begin position="122"/>
        <end position="135"/>
    </location>
</feature>
<dbReference type="AlphaFoldDB" id="A0A251XT50"/>
<accession>A0A251XT50</accession>
<name>A0A251XT50_9MICO</name>
<comment type="caution">
    <text evidence="3">The sequence shown here is derived from an EMBL/GenBank/DDBJ whole genome shotgun (WGS) entry which is preliminary data.</text>
</comment>
<feature type="compositionally biased region" description="Low complexity" evidence="1">
    <location>
        <begin position="144"/>
        <end position="154"/>
    </location>
</feature>
<feature type="domain" description="Glycerol-3-phosphate dehydrogenase NAD-dependent N-terminal" evidence="2">
    <location>
        <begin position="2"/>
        <end position="108"/>
    </location>
</feature>
<evidence type="ECO:0000259" key="2">
    <source>
        <dbReference type="Pfam" id="PF01210"/>
    </source>
</evidence>
<dbReference type="GO" id="GO:0051287">
    <property type="term" value="F:NAD binding"/>
    <property type="evidence" value="ECO:0007669"/>
    <property type="project" value="InterPro"/>
</dbReference>
<dbReference type="PANTHER" id="PTHR11728">
    <property type="entry name" value="GLYCEROL-3-PHOSPHATE DEHYDROGENASE"/>
    <property type="match status" value="1"/>
</dbReference>
<gene>
    <name evidence="3" type="primary">gpsA_1</name>
    <name evidence="3" type="ORF">CMsap09_07000</name>
</gene>
<evidence type="ECO:0000313" key="3">
    <source>
        <dbReference type="EMBL" id="OUE08677.1"/>
    </source>
</evidence>
<dbReference type="GO" id="GO:0046168">
    <property type="term" value="P:glycerol-3-phosphate catabolic process"/>
    <property type="evidence" value="ECO:0007669"/>
    <property type="project" value="InterPro"/>
</dbReference>
<dbReference type="InterPro" id="IPR036291">
    <property type="entry name" value="NAD(P)-bd_dom_sf"/>
</dbReference>
<dbReference type="Pfam" id="PF01210">
    <property type="entry name" value="NAD_Gly3P_dh_N"/>
    <property type="match status" value="1"/>
</dbReference>
<dbReference type="GO" id="GO:0005829">
    <property type="term" value="C:cytosol"/>
    <property type="evidence" value="ECO:0007669"/>
    <property type="project" value="TreeGrafter"/>
</dbReference>
<dbReference type="GO" id="GO:0047952">
    <property type="term" value="F:glycerol-3-phosphate dehydrogenase [NAD(P)+] activity"/>
    <property type="evidence" value="ECO:0007669"/>
    <property type="project" value="TreeGrafter"/>
</dbReference>
<sequence length="161" mass="17357">MADGGSDVLMWARRPELAREITEAKRNSDYLPGINLPQRLTADPSLERVLAGATDVFVSVPSQTLRANLEQARDLIPSDAVVVSLMKGVEKGTGLRMSEVIAEVLGIGPSASPSRRARTSRSRSPGSSRPPSWCRPRSRPPPSAWRRSPAAPTSGRSSTRT</sequence>
<dbReference type="Gene3D" id="3.40.50.720">
    <property type="entry name" value="NAD(P)-binding Rossmann-like Domain"/>
    <property type="match status" value="1"/>
</dbReference>
<dbReference type="Proteomes" id="UP000195106">
    <property type="component" value="Unassembled WGS sequence"/>
</dbReference>
<protein>
    <submittedName>
        <fullName evidence="3">Glycerol-3-phosphate dehydrogenase, NAD(P)</fullName>
    </submittedName>
</protein>
<evidence type="ECO:0000313" key="4">
    <source>
        <dbReference type="Proteomes" id="UP000195106"/>
    </source>
</evidence>
<evidence type="ECO:0000256" key="1">
    <source>
        <dbReference type="SAM" id="MobiDB-lite"/>
    </source>
</evidence>
<dbReference type="EMBL" id="MDHJ01000001">
    <property type="protein sequence ID" value="OUE08677.1"/>
    <property type="molecule type" value="Genomic_DNA"/>
</dbReference>
<organism evidence="3 4">
    <name type="scientific">Clavibacter michiganensis</name>
    <dbReference type="NCBI Taxonomy" id="28447"/>
    <lineage>
        <taxon>Bacteria</taxon>
        <taxon>Bacillati</taxon>
        <taxon>Actinomycetota</taxon>
        <taxon>Actinomycetes</taxon>
        <taxon>Micrococcales</taxon>
        <taxon>Microbacteriaceae</taxon>
        <taxon>Clavibacter</taxon>
    </lineage>
</organism>
<reference evidence="3 4" key="1">
    <citation type="submission" date="2016-08" db="EMBL/GenBank/DDBJ databases">
        <title>Genome sequence of Clavibacter michiganensis spp. strain CASJ009.</title>
        <authorList>
            <person name="Thapa S.P."/>
            <person name="Coaker G."/>
        </authorList>
    </citation>
    <scope>NUCLEOTIDE SEQUENCE [LARGE SCALE GENOMIC DNA]</scope>
    <source>
        <strain evidence="3">CASJ009</strain>
    </source>
</reference>
<dbReference type="InterPro" id="IPR011128">
    <property type="entry name" value="G3P_DH_NAD-dep_N"/>
</dbReference>
<dbReference type="SUPFAM" id="SSF51735">
    <property type="entry name" value="NAD(P)-binding Rossmann-fold domains"/>
    <property type="match status" value="1"/>
</dbReference>